<evidence type="ECO:0000259" key="2">
    <source>
        <dbReference type="PROSITE" id="PS50181"/>
    </source>
</evidence>
<organism evidence="3 4">
    <name type="scientific">Oreochromis aureus</name>
    <name type="common">Israeli tilapia</name>
    <name type="synonym">Chromis aureus</name>
    <dbReference type="NCBI Taxonomy" id="47969"/>
    <lineage>
        <taxon>Eukaryota</taxon>
        <taxon>Metazoa</taxon>
        <taxon>Chordata</taxon>
        <taxon>Craniata</taxon>
        <taxon>Vertebrata</taxon>
        <taxon>Euteleostomi</taxon>
        <taxon>Actinopterygii</taxon>
        <taxon>Neopterygii</taxon>
        <taxon>Teleostei</taxon>
        <taxon>Neoteleostei</taxon>
        <taxon>Acanthomorphata</taxon>
        <taxon>Ovalentaria</taxon>
        <taxon>Cichlomorphae</taxon>
        <taxon>Cichliformes</taxon>
        <taxon>Cichlidae</taxon>
        <taxon>African cichlids</taxon>
        <taxon>Pseudocrenilabrinae</taxon>
        <taxon>Oreochromini</taxon>
        <taxon>Oreochromis</taxon>
    </lineage>
</organism>
<feature type="compositionally biased region" description="Polar residues" evidence="1">
    <location>
        <begin position="15"/>
        <end position="35"/>
    </location>
</feature>
<protein>
    <recommendedName>
        <fullName evidence="2">F-box domain-containing protein</fullName>
    </recommendedName>
</protein>
<dbReference type="PANTHER" id="PTHR34098">
    <property type="entry name" value="F-BOX ONLY PROTEIN 47"/>
    <property type="match status" value="1"/>
</dbReference>
<dbReference type="AlphaFoldDB" id="A0A668W043"/>
<evidence type="ECO:0000313" key="4">
    <source>
        <dbReference type="Proteomes" id="UP000472276"/>
    </source>
</evidence>
<feature type="region of interest" description="Disordered" evidence="1">
    <location>
        <begin position="1"/>
        <end position="35"/>
    </location>
</feature>
<evidence type="ECO:0000256" key="1">
    <source>
        <dbReference type="SAM" id="MobiDB-lite"/>
    </source>
</evidence>
<reference evidence="3" key="1">
    <citation type="submission" date="2025-08" db="UniProtKB">
        <authorList>
            <consortium name="Ensembl"/>
        </authorList>
    </citation>
    <scope>IDENTIFICATION</scope>
</reference>
<dbReference type="InterPro" id="IPR038946">
    <property type="entry name" value="FBXO47"/>
</dbReference>
<keyword evidence="4" id="KW-1185">Reference proteome</keyword>
<dbReference type="Ensembl" id="ENSOABT00000058040.2">
    <property type="protein sequence ID" value="ENSOABP00000056613.2"/>
    <property type="gene ID" value="ENSOABG00000024943.2"/>
</dbReference>
<feature type="domain" description="F-box" evidence="2">
    <location>
        <begin position="46"/>
        <end position="95"/>
    </location>
</feature>
<accession>A0A668W043</accession>
<proteinExistence type="predicted"/>
<evidence type="ECO:0000313" key="3">
    <source>
        <dbReference type="Ensembl" id="ENSOABP00000056613.2"/>
    </source>
</evidence>
<sequence length="369" mass="43016">MTMVRGKTLRDVSKYSRTQTPYKKNRNGPTPSRTIMTRSQCSTSCTSFFSRIPAEVFDMILDKLSVLEISVFSMVSKEITRYIADYISTVAWKNKMILQSFHHSNRIEQKSTTGHYRDLGVLFKRCTLLLPTKDRLKFIFSKLSQVRKGQVRCQAKTEYCNFLNELHLFLIFLSEGNDTSVFCNVLQKLKKKLNFDCIAVLCSITWWHFNRLINTNYMFDIPSSDCRCWLFVSLLSPVIPHPWHVENVARLLVLCGSNLCYTVLASKALNGRLLEISRIIIYIILVCEKDGYHMSWAVKLVQEICKVFHTPPEKFYFIQQLENTFSEVTREFFELYIKGGPRHPTVKACGHARFHFYLFYLYSGSSQLQ</sequence>
<dbReference type="InterPro" id="IPR001810">
    <property type="entry name" value="F-box_dom"/>
</dbReference>
<name>A0A668W043_OREAU</name>
<dbReference type="OMA" id="AFACVTM"/>
<dbReference type="PROSITE" id="PS50181">
    <property type="entry name" value="FBOX"/>
    <property type="match status" value="1"/>
</dbReference>
<dbReference type="Pfam" id="PF24467">
    <property type="entry name" value="ARM_FBXO47"/>
    <property type="match status" value="1"/>
</dbReference>
<reference evidence="3" key="2">
    <citation type="submission" date="2025-09" db="UniProtKB">
        <authorList>
            <consortium name="Ensembl"/>
        </authorList>
    </citation>
    <scope>IDENTIFICATION</scope>
</reference>
<dbReference type="PANTHER" id="PTHR34098:SF1">
    <property type="entry name" value="F-BOX ONLY PROTEIN 47"/>
    <property type="match status" value="1"/>
</dbReference>
<dbReference type="Proteomes" id="UP000472276">
    <property type="component" value="Unassembled WGS sequence"/>
</dbReference>
<dbReference type="InterPro" id="IPR056622">
    <property type="entry name" value="ARM_FBXO47"/>
</dbReference>